<evidence type="ECO:0000313" key="2">
    <source>
        <dbReference type="Proteomes" id="UP000887567"/>
    </source>
</evidence>
<reference evidence="1" key="1">
    <citation type="submission" date="2022-11" db="UniProtKB">
        <authorList>
            <consortium name="EnsemblMetazoa"/>
        </authorList>
    </citation>
    <scope>IDENTIFICATION</scope>
</reference>
<dbReference type="AlphaFoldDB" id="A0A913WWR7"/>
<organism evidence="1 2">
    <name type="scientific">Exaiptasia diaphana</name>
    <name type="common">Tropical sea anemone</name>
    <name type="synonym">Aiptasia pulchella</name>
    <dbReference type="NCBI Taxonomy" id="2652724"/>
    <lineage>
        <taxon>Eukaryota</taxon>
        <taxon>Metazoa</taxon>
        <taxon>Cnidaria</taxon>
        <taxon>Anthozoa</taxon>
        <taxon>Hexacorallia</taxon>
        <taxon>Actiniaria</taxon>
        <taxon>Aiptasiidae</taxon>
        <taxon>Exaiptasia</taxon>
    </lineage>
</organism>
<dbReference type="OrthoDB" id="5979613at2759"/>
<dbReference type="OMA" id="CERIIPH"/>
<dbReference type="EnsemblMetazoa" id="XM_021039672.2">
    <property type="protein sequence ID" value="XP_020895331.1"/>
    <property type="gene ID" value="LOC110234305"/>
</dbReference>
<evidence type="ECO:0000313" key="1">
    <source>
        <dbReference type="EnsemblMetazoa" id="XP_020895331.1"/>
    </source>
</evidence>
<accession>A0A913WWR7</accession>
<dbReference type="KEGG" id="epa:110234305"/>
<name>A0A913WWR7_EXADI</name>
<dbReference type="GeneID" id="110234305"/>
<keyword evidence="2" id="KW-1185">Reference proteome</keyword>
<sequence length="119" mass="13527">MLAYVFIPLIQKEMDVFRDTIWNSHRVRSQKGAQVPKGVPNHLYAFPENYDAEQSGFPVNKQLLDEVADLSKVTTVGDDFLSPAIRAECERIIPHIEEVQPRDGALSYIFLKSHFVVPS</sequence>
<protein>
    <submittedName>
        <fullName evidence="1">Uncharacterized protein</fullName>
    </submittedName>
</protein>
<dbReference type="RefSeq" id="XP_020895331.1">
    <property type="nucleotide sequence ID" value="XM_021039672.2"/>
</dbReference>
<proteinExistence type="predicted"/>
<dbReference type="Proteomes" id="UP000887567">
    <property type="component" value="Unplaced"/>
</dbReference>